<proteinExistence type="inferred from homology"/>
<dbReference type="STRING" id="199890.A0A182P692"/>
<keyword evidence="3" id="KW-0547">Nucleotide-binding</keyword>
<comment type="similarity">
    <text evidence="8">Belongs to the activator 1 small subunits family. CTF18 subfamily.</text>
</comment>
<dbReference type="AlphaFoldDB" id="A0A182P692"/>
<reference evidence="11" key="2">
    <citation type="submission" date="2020-05" db="UniProtKB">
        <authorList>
            <consortium name="EnsemblMetazoa"/>
        </authorList>
    </citation>
    <scope>IDENTIFICATION</scope>
    <source>
        <strain evidence="11">Epiroticus2</strain>
    </source>
</reference>
<feature type="compositionally biased region" description="Basic and acidic residues" evidence="9">
    <location>
        <begin position="913"/>
        <end position="931"/>
    </location>
</feature>
<accession>A0A182P692</accession>
<dbReference type="EnsemblMetazoa" id="AEPI002440-RA">
    <property type="protein sequence ID" value="AEPI002440-PA"/>
    <property type="gene ID" value="AEPI002440"/>
</dbReference>
<evidence type="ECO:0000256" key="8">
    <source>
        <dbReference type="ARBA" id="ARBA00043975"/>
    </source>
</evidence>
<dbReference type="VEuPathDB" id="VectorBase:AEPI002440"/>
<dbReference type="SUPFAM" id="SSF52540">
    <property type="entry name" value="P-loop containing nucleoside triphosphate hydrolases"/>
    <property type="match status" value="1"/>
</dbReference>
<feature type="compositionally biased region" description="Polar residues" evidence="9">
    <location>
        <begin position="958"/>
        <end position="974"/>
    </location>
</feature>
<evidence type="ECO:0000313" key="12">
    <source>
        <dbReference type="Proteomes" id="UP000075885"/>
    </source>
</evidence>
<dbReference type="GO" id="GO:0003677">
    <property type="term" value="F:DNA binding"/>
    <property type="evidence" value="ECO:0007669"/>
    <property type="project" value="UniProtKB-KW"/>
</dbReference>
<feature type="region of interest" description="Disordered" evidence="9">
    <location>
        <begin position="15"/>
        <end position="129"/>
    </location>
</feature>
<dbReference type="GO" id="GO:0005634">
    <property type="term" value="C:nucleus"/>
    <property type="evidence" value="ECO:0007669"/>
    <property type="project" value="UniProtKB-SubCell"/>
</dbReference>
<protein>
    <recommendedName>
        <fullName evidence="10">AAA+ ATPase domain-containing protein</fullName>
    </recommendedName>
</protein>
<evidence type="ECO:0000256" key="6">
    <source>
        <dbReference type="ARBA" id="ARBA00023242"/>
    </source>
</evidence>
<comment type="subcellular location">
    <subcellularLocation>
        <location evidence="1">Nucleus</location>
    </subcellularLocation>
</comment>
<dbReference type="SMART" id="SM00382">
    <property type="entry name" value="AAA"/>
    <property type="match status" value="1"/>
</dbReference>
<feature type="compositionally biased region" description="Low complexity" evidence="9">
    <location>
        <begin position="98"/>
        <end position="109"/>
    </location>
</feature>
<evidence type="ECO:0000256" key="2">
    <source>
        <dbReference type="ARBA" id="ARBA00022705"/>
    </source>
</evidence>
<dbReference type="FunFam" id="3.40.50.300:FF:001083">
    <property type="entry name" value="Chromosome transmission fidelity factor 18"/>
    <property type="match status" value="1"/>
</dbReference>
<dbReference type="GO" id="GO:0016887">
    <property type="term" value="F:ATP hydrolysis activity"/>
    <property type="evidence" value="ECO:0007669"/>
    <property type="project" value="InterPro"/>
</dbReference>
<evidence type="ECO:0000256" key="5">
    <source>
        <dbReference type="ARBA" id="ARBA00023125"/>
    </source>
</evidence>
<evidence type="ECO:0000256" key="1">
    <source>
        <dbReference type="ARBA" id="ARBA00004123"/>
    </source>
</evidence>
<organism evidence="11 12">
    <name type="scientific">Anopheles epiroticus</name>
    <dbReference type="NCBI Taxonomy" id="199890"/>
    <lineage>
        <taxon>Eukaryota</taxon>
        <taxon>Metazoa</taxon>
        <taxon>Ecdysozoa</taxon>
        <taxon>Arthropoda</taxon>
        <taxon>Hexapoda</taxon>
        <taxon>Insecta</taxon>
        <taxon>Pterygota</taxon>
        <taxon>Neoptera</taxon>
        <taxon>Endopterygota</taxon>
        <taxon>Diptera</taxon>
        <taxon>Nematocera</taxon>
        <taxon>Culicoidea</taxon>
        <taxon>Culicidae</taxon>
        <taxon>Anophelinae</taxon>
        <taxon>Anopheles</taxon>
    </lineage>
</organism>
<keyword evidence="7" id="KW-0131">Cell cycle</keyword>
<dbReference type="GO" id="GO:0005524">
    <property type="term" value="F:ATP binding"/>
    <property type="evidence" value="ECO:0007669"/>
    <property type="project" value="UniProtKB-KW"/>
</dbReference>
<dbReference type="PANTHER" id="PTHR46765:SF1">
    <property type="entry name" value="P-LOOP CONTAINING NUCLEOSIDE TRIPHOSPHATE HYDROLASES SUPERFAMILY PROTEIN"/>
    <property type="match status" value="1"/>
</dbReference>
<feature type="compositionally biased region" description="Polar residues" evidence="9">
    <location>
        <begin position="55"/>
        <end position="64"/>
    </location>
</feature>
<dbReference type="InterPro" id="IPR053016">
    <property type="entry name" value="CTF18-RFC_complex"/>
</dbReference>
<evidence type="ECO:0000256" key="4">
    <source>
        <dbReference type="ARBA" id="ARBA00022840"/>
    </source>
</evidence>
<evidence type="ECO:0000256" key="7">
    <source>
        <dbReference type="ARBA" id="ARBA00023306"/>
    </source>
</evidence>
<name>A0A182P692_9DIPT</name>
<dbReference type="Gene3D" id="1.10.8.60">
    <property type="match status" value="1"/>
</dbReference>
<dbReference type="Gene3D" id="3.40.50.300">
    <property type="entry name" value="P-loop containing nucleotide triphosphate hydrolases"/>
    <property type="match status" value="1"/>
</dbReference>
<evidence type="ECO:0000259" key="10">
    <source>
        <dbReference type="SMART" id="SM00382"/>
    </source>
</evidence>
<dbReference type="PANTHER" id="PTHR46765">
    <property type="entry name" value="P-LOOP CONTAINING NUCLEOSIDE TRIPHOSPHATE HYDROLASES SUPERFAMILY PROTEIN"/>
    <property type="match status" value="1"/>
</dbReference>
<feature type="domain" description="AAA+ ATPase" evidence="10">
    <location>
        <begin position="402"/>
        <end position="544"/>
    </location>
</feature>
<dbReference type="InterPro" id="IPR047854">
    <property type="entry name" value="RFC_lid"/>
</dbReference>
<dbReference type="InterPro" id="IPR027417">
    <property type="entry name" value="P-loop_NTPase"/>
</dbReference>
<feature type="region of interest" description="Disordered" evidence="9">
    <location>
        <begin position="885"/>
        <end position="974"/>
    </location>
</feature>
<keyword evidence="5" id="KW-0238">DNA-binding</keyword>
<sequence length="974" mass="107724">MDQYPTAEEEFELLYGDDLDAMEALDDEPPPGTRNAPSVPGTPVSAANPNGGPRASSSCSNYRTPGQLGTIDESPLASPALSVITRGSSTAHKRLFDTPGPSSSQTGPPAGKYGRAASTPFPGATSSTNALSTLQQMDVNPRKRRLEALFGDIQDIEEEPFVEDYVYSSQKKTKTEEEQDMELIERILEARQRYNAVANPLKPSMLSRAEALHRFKMDNISLEPPKWPSMTIKRDDKTCVYVRFHSEEFEKNQIDEISCTSGGGYNGLLGAEKDRIWREANEIVAKRLTEPANAIAAPLPEVEEIVIPSESNVLWVEKYRPRRYIELLSDETTNRNLLQWLKLWDKVVFGKEPVKKQKDTKTQLSNFNKKTGRFESNGGWVKGARKLRSTLNTELDEHGCPVQKVALLCGPPGLGKTTLAHTIARHAGYVVREVNASDDRSPDAFRLVLENGTQMKSVLNEEKRPNCIVLDEIDGAPAPAIEFLLRFIAGNAGTAKSAGGGPKKGGKAGREKFILKRPIICICNDMYAPALRQLRQVAYVVNFPPTEHVRLAERLLVIAKKERITTDLTSMLALAEKTGNDVRACLSMLQFFACAKKPIRITDVLKCNVGQKDRQKGLFSIWSSIFQIQRPKKTITVDPNASIAEMVTLTDMSASTRMTTVLQTVTMAGDYERLMQGVYENYLQQKMPDADMCGVAEATEWFSFNDRLQRAINHQQNYAIYPYLAYAFVMWHYLFATLAWPKIVFPSKGYEHSQKLASTKLIMTGLRKGLSAQLKGIGEGATVLIDTVPMLKRVINPSLRSVSLQLLSQKEKSDLTHTVEVMADFGLNYIQLKTPEGTYQYQLNPDLDQLCCFGGGTAGQTSTYFGKQIVAREVELEQMRRAQPKLLESGKNGAPGSTNSSSARAGKGMANGWHKENAAPELGRRGKDGGKRAAAAAAGKSSPELPNHLRTLKPKQIVQKTKQVGNVGVMQQNK</sequence>
<feature type="compositionally biased region" description="Acidic residues" evidence="9">
    <location>
        <begin position="15"/>
        <end position="29"/>
    </location>
</feature>
<dbReference type="InterPro" id="IPR003593">
    <property type="entry name" value="AAA+_ATPase"/>
</dbReference>
<evidence type="ECO:0000256" key="9">
    <source>
        <dbReference type="SAM" id="MobiDB-lite"/>
    </source>
</evidence>
<dbReference type="GO" id="GO:0006260">
    <property type="term" value="P:DNA replication"/>
    <property type="evidence" value="ECO:0007669"/>
    <property type="project" value="UniProtKB-KW"/>
</dbReference>
<dbReference type="InterPro" id="IPR003959">
    <property type="entry name" value="ATPase_AAA_core"/>
</dbReference>
<dbReference type="Proteomes" id="UP000075885">
    <property type="component" value="Unassembled WGS sequence"/>
</dbReference>
<keyword evidence="2" id="KW-0235">DNA replication</keyword>
<dbReference type="Pfam" id="PF00004">
    <property type="entry name" value="AAA"/>
    <property type="match status" value="1"/>
</dbReference>
<evidence type="ECO:0000256" key="3">
    <source>
        <dbReference type="ARBA" id="ARBA00022741"/>
    </source>
</evidence>
<evidence type="ECO:0000313" key="11">
    <source>
        <dbReference type="EnsemblMetazoa" id="AEPI002440-PA"/>
    </source>
</evidence>
<dbReference type="CDD" id="cd00009">
    <property type="entry name" value="AAA"/>
    <property type="match status" value="1"/>
</dbReference>
<dbReference type="CDD" id="cd18140">
    <property type="entry name" value="HLD_clamp_RFC"/>
    <property type="match status" value="1"/>
</dbReference>
<reference evidence="12" key="1">
    <citation type="submission" date="2013-03" db="EMBL/GenBank/DDBJ databases">
        <title>The Genome Sequence of Anopheles epiroticus epiroticus2.</title>
        <authorList>
            <consortium name="The Broad Institute Genomics Platform"/>
            <person name="Neafsey D.E."/>
            <person name="Howell P."/>
            <person name="Walker B."/>
            <person name="Young S.K."/>
            <person name="Zeng Q."/>
            <person name="Gargeya S."/>
            <person name="Fitzgerald M."/>
            <person name="Haas B."/>
            <person name="Abouelleil A."/>
            <person name="Allen A.W."/>
            <person name="Alvarado L."/>
            <person name="Arachchi H.M."/>
            <person name="Berlin A.M."/>
            <person name="Chapman S.B."/>
            <person name="Gainer-Dewar J."/>
            <person name="Goldberg J."/>
            <person name="Griggs A."/>
            <person name="Gujja S."/>
            <person name="Hansen M."/>
            <person name="Howarth C."/>
            <person name="Imamovic A."/>
            <person name="Ireland A."/>
            <person name="Larimer J."/>
            <person name="McCowan C."/>
            <person name="Murphy C."/>
            <person name="Pearson M."/>
            <person name="Poon T.W."/>
            <person name="Priest M."/>
            <person name="Roberts A."/>
            <person name="Saif S."/>
            <person name="Shea T."/>
            <person name="Sisk P."/>
            <person name="Sykes S."/>
            <person name="Wortman J."/>
            <person name="Nusbaum C."/>
            <person name="Birren B."/>
        </authorList>
    </citation>
    <scope>NUCLEOTIDE SEQUENCE [LARGE SCALE GENOMIC DNA]</scope>
    <source>
        <strain evidence="12">Epiroticus2</strain>
    </source>
</reference>
<keyword evidence="4" id="KW-0067">ATP-binding</keyword>
<keyword evidence="6" id="KW-0539">Nucleus</keyword>
<keyword evidence="12" id="KW-1185">Reference proteome</keyword>